<dbReference type="Proteomes" id="UP000266918">
    <property type="component" value="Chromosome"/>
</dbReference>
<feature type="transmembrane region" description="Helical" evidence="1">
    <location>
        <begin position="106"/>
        <end position="126"/>
    </location>
</feature>
<evidence type="ECO:0000313" key="2">
    <source>
        <dbReference type="EMBL" id="VDY72776.1"/>
    </source>
</evidence>
<dbReference type="AlphaFoldDB" id="A0AAJ5NJ00"/>
<keyword evidence="1" id="KW-1133">Transmembrane helix</keyword>
<name>A0AAJ5NJ00_STRSA</name>
<feature type="transmembrane region" description="Helical" evidence="1">
    <location>
        <begin position="206"/>
        <end position="223"/>
    </location>
</feature>
<sequence length="274" mass="31748">MYGISFHMESGSYPSCGDGSRISIRKKKYMFFRRRRFYLNQYYDKAIYYDRKTHEVLEAPKSKLLDTEKSNKMNRHIPLLVVLFIASGSGISSFFSLFLQGTYSMIAFWSVILIWIAEFAFITILVERALYRNINRAQVTTQTVSLFTICDSEDLKEKNLSEKEKRNNTFLFNALLFTIPAVGFYYIYDFIFHFNSFLGQQIGGEIFKIMFAGLLLGVAFVIYNQNNIPSILDITEKFESGKLSVVCRDDDNPELYLEVSVGPDRAIVTKELHK</sequence>
<organism evidence="2 3">
    <name type="scientific">Streptococcus sanguinis</name>
    <dbReference type="NCBI Taxonomy" id="1305"/>
    <lineage>
        <taxon>Bacteria</taxon>
        <taxon>Bacillati</taxon>
        <taxon>Bacillota</taxon>
        <taxon>Bacilli</taxon>
        <taxon>Lactobacillales</taxon>
        <taxon>Streptococcaceae</taxon>
        <taxon>Streptococcus</taxon>
    </lineage>
</organism>
<evidence type="ECO:0000313" key="3">
    <source>
        <dbReference type="Proteomes" id="UP000266918"/>
    </source>
</evidence>
<dbReference type="EMBL" id="LR134002">
    <property type="protein sequence ID" value="VDY72776.1"/>
    <property type="molecule type" value="Genomic_DNA"/>
</dbReference>
<gene>
    <name evidence="2" type="ORF">NCTC10904_02062</name>
</gene>
<evidence type="ECO:0000256" key="1">
    <source>
        <dbReference type="SAM" id="Phobius"/>
    </source>
</evidence>
<feature type="transmembrane region" description="Helical" evidence="1">
    <location>
        <begin position="79"/>
        <end position="100"/>
    </location>
</feature>
<proteinExistence type="predicted"/>
<protein>
    <submittedName>
        <fullName evidence="2">Uncharacterized protein</fullName>
    </submittedName>
</protein>
<feature type="transmembrane region" description="Helical" evidence="1">
    <location>
        <begin position="170"/>
        <end position="194"/>
    </location>
</feature>
<keyword evidence="1" id="KW-0472">Membrane</keyword>
<accession>A0AAJ5NJ00</accession>
<keyword evidence="1" id="KW-0812">Transmembrane</keyword>
<reference evidence="2 3" key="1">
    <citation type="submission" date="2018-12" db="EMBL/GenBank/DDBJ databases">
        <authorList>
            <consortium name="Pathogen Informatics"/>
        </authorList>
    </citation>
    <scope>NUCLEOTIDE SEQUENCE [LARGE SCALE GENOMIC DNA]</scope>
    <source>
        <strain evidence="3">NCTC 10904</strain>
    </source>
</reference>